<evidence type="ECO:0000259" key="2">
    <source>
        <dbReference type="Pfam" id="PF16719"/>
    </source>
</evidence>
<feature type="region of interest" description="Disordered" evidence="1">
    <location>
        <begin position="401"/>
        <end position="446"/>
    </location>
</feature>
<dbReference type="AlphaFoldDB" id="A0A498J3H8"/>
<dbReference type="EMBL" id="RDQH01000335">
    <property type="protein sequence ID" value="RXH90148.1"/>
    <property type="molecule type" value="Genomic_DNA"/>
</dbReference>
<feature type="compositionally biased region" description="Basic and acidic residues" evidence="1">
    <location>
        <begin position="430"/>
        <end position="440"/>
    </location>
</feature>
<gene>
    <name evidence="3" type="ORF">DVH24_032505</name>
</gene>
<dbReference type="PANTHER" id="PTHR36384:SF1">
    <property type="entry name" value="SAWADEE PROTEIN"/>
    <property type="match status" value="1"/>
</dbReference>
<dbReference type="Pfam" id="PF16719">
    <property type="entry name" value="SAWADEE"/>
    <property type="match status" value="1"/>
</dbReference>
<evidence type="ECO:0000256" key="1">
    <source>
        <dbReference type="SAM" id="MobiDB-lite"/>
    </source>
</evidence>
<sequence length="456" mass="51819">MAVEFRSGLDDAWYDVLITNDGCDRLRVKFVGFADDHDEVYEVNELSSFNDIDEFSRRFRPLSVQVQDTECSQVVKGMLVCASHSIRHGDRRFYDAVVKKVVHEEHQFVKGEEECSCSLILFWRHGPKAGSLTAQSLDTICRVQPRTNKMHPLLNSFLKTAREKIETTLSNISAIPRDIAYDTKTCMSNYRHKLSISLSINQASLFSADGIGNPSQGVGHDTDVEEVPYIMAIENLEKGLSPLKIVEFIHQQLSISCQAFVSPSLSSEWYTRGTILLDSRKNVDKLSDFLESTDHIIISASGRPWVMTEKRRAHERLRGSIVNSMLISQKLLERRRTSTRNELKVVSSGTEEYMRAKLLQDLFCEYSNQQRRLHQKLLVEEGKIWQLFNAASKTKPRFCKDDASSVEAAAASNGRNPPPRGGFPQRRNQPKSERREHDVDVGGAPHMIVMDNLEEL</sequence>
<evidence type="ECO:0000313" key="3">
    <source>
        <dbReference type="EMBL" id="RXH90148.1"/>
    </source>
</evidence>
<keyword evidence="4" id="KW-1185">Reference proteome</keyword>
<dbReference type="InterPro" id="IPR032001">
    <property type="entry name" value="SAWADEE_dom"/>
</dbReference>
<proteinExistence type="predicted"/>
<reference evidence="3 4" key="1">
    <citation type="submission" date="2018-10" db="EMBL/GenBank/DDBJ databases">
        <title>A high-quality apple genome assembly.</title>
        <authorList>
            <person name="Hu J."/>
        </authorList>
    </citation>
    <scope>NUCLEOTIDE SEQUENCE [LARGE SCALE GENOMIC DNA]</scope>
    <source>
        <strain evidence="4">cv. HFTH1</strain>
        <tissue evidence="3">Young leaf</tissue>
    </source>
</reference>
<dbReference type="GO" id="GO:0003682">
    <property type="term" value="F:chromatin binding"/>
    <property type="evidence" value="ECO:0007669"/>
    <property type="project" value="InterPro"/>
</dbReference>
<comment type="caution">
    <text evidence="3">The sequence shown here is derived from an EMBL/GenBank/DDBJ whole genome shotgun (WGS) entry which is preliminary data.</text>
</comment>
<accession>A0A498J3H8</accession>
<organism evidence="3 4">
    <name type="scientific">Malus domestica</name>
    <name type="common">Apple</name>
    <name type="synonym">Pyrus malus</name>
    <dbReference type="NCBI Taxonomy" id="3750"/>
    <lineage>
        <taxon>Eukaryota</taxon>
        <taxon>Viridiplantae</taxon>
        <taxon>Streptophyta</taxon>
        <taxon>Embryophyta</taxon>
        <taxon>Tracheophyta</taxon>
        <taxon>Spermatophyta</taxon>
        <taxon>Magnoliopsida</taxon>
        <taxon>eudicotyledons</taxon>
        <taxon>Gunneridae</taxon>
        <taxon>Pentapetalae</taxon>
        <taxon>rosids</taxon>
        <taxon>fabids</taxon>
        <taxon>Rosales</taxon>
        <taxon>Rosaceae</taxon>
        <taxon>Amygdaloideae</taxon>
        <taxon>Maleae</taxon>
        <taxon>Malus</taxon>
    </lineage>
</organism>
<dbReference type="Proteomes" id="UP000290289">
    <property type="component" value="Chromosome 9"/>
</dbReference>
<feature type="domain" description="SAWADEE" evidence="2">
    <location>
        <begin position="2"/>
        <end position="141"/>
    </location>
</feature>
<feature type="compositionally biased region" description="Low complexity" evidence="1">
    <location>
        <begin position="405"/>
        <end position="415"/>
    </location>
</feature>
<name>A0A498J3H8_MALDO</name>
<dbReference type="PANTHER" id="PTHR36384">
    <property type="entry name" value="SAWADEE PROTEIN"/>
    <property type="match status" value="1"/>
</dbReference>
<protein>
    <recommendedName>
        <fullName evidence="2">SAWADEE domain-containing protein</fullName>
    </recommendedName>
</protein>
<evidence type="ECO:0000313" key="4">
    <source>
        <dbReference type="Proteomes" id="UP000290289"/>
    </source>
</evidence>